<name>A0A941E536_9ACTN</name>
<gene>
    <name evidence="5" type="ORF">KDK95_09115</name>
</gene>
<dbReference type="Gene3D" id="1.10.10.10">
    <property type="entry name" value="Winged helix-like DNA-binding domain superfamily/Winged helix DNA-binding domain"/>
    <property type="match status" value="1"/>
</dbReference>
<accession>A0A941E536</accession>
<dbReference type="GO" id="GO:0003677">
    <property type="term" value="F:DNA binding"/>
    <property type="evidence" value="ECO:0007669"/>
    <property type="project" value="UniProtKB-KW"/>
</dbReference>
<evidence type="ECO:0000256" key="2">
    <source>
        <dbReference type="ARBA" id="ARBA00023125"/>
    </source>
</evidence>
<dbReference type="PANTHER" id="PTHR38445">
    <property type="entry name" value="HTH-TYPE TRANSCRIPTIONAL REPRESSOR YTRA"/>
    <property type="match status" value="1"/>
</dbReference>
<dbReference type="SUPFAM" id="SSF46785">
    <property type="entry name" value="Winged helix' DNA-binding domain"/>
    <property type="match status" value="1"/>
</dbReference>
<dbReference type="AlphaFoldDB" id="A0A941E536"/>
<evidence type="ECO:0000259" key="4">
    <source>
        <dbReference type="PROSITE" id="PS50949"/>
    </source>
</evidence>
<dbReference type="SMART" id="SM00345">
    <property type="entry name" value="HTH_GNTR"/>
    <property type="match status" value="1"/>
</dbReference>
<dbReference type="Proteomes" id="UP000676325">
    <property type="component" value="Unassembled WGS sequence"/>
</dbReference>
<feature type="domain" description="HTH gntR-type" evidence="4">
    <location>
        <begin position="14"/>
        <end position="82"/>
    </location>
</feature>
<organism evidence="5 6">
    <name type="scientific">Actinospica acidithermotolerans</name>
    <dbReference type="NCBI Taxonomy" id="2828514"/>
    <lineage>
        <taxon>Bacteria</taxon>
        <taxon>Bacillati</taxon>
        <taxon>Actinomycetota</taxon>
        <taxon>Actinomycetes</taxon>
        <taxon>Catenulisporales</taxon>
        <taxon>Actinospicaceae</taxon>
        <taxon>Actinospica</taxon>
    </lineage>
</organism>
<dbReference type="EMBL" id="JAGSOH010000017">
    <property type="protein sequence ID" value="MBR7826460.1"/>
    <property type="molecule type" value="Genomic_DNA"/>
</dbReference>
<reference evidence="5" key="1">
    <citation type="submission" date="2021-04" db="EMBL/GenBank/DDBJ databases">
        <title>Genome based classification of Actinospica acidithermotolerans sp. nov., an actinobacterium isolated from an Indonesian hot spring.</title>
        <authorList>
            <person name="Kusuma A.B."/>
            <person name="Putra K.E."/>
            <person name="Nafisah S."/>
            <person name="Loh J."/>
            <person name="Nouioui I."/>
            <person name="Goodfellow M."/>
        </authorList>
    </citation>
    <scope>NUCLEOTIDE SEQUENCE</scope>
    <source>
        <strain evidence="5">MGRD01-02</strain>
    </source>
</reference>
<keyword evidence="6" id="KW-1185">Reference proteome</keyword>
<dbReference type="CDD" id="cd07377">
    <property type="entry name" value="WHTH_GntR"/>
    <property type="match status" value="1"/>
</dbReference>
<evidence type="ECO:0000256" key="1">
    <source>
        <dbReference type="ARBA" id="ARBA00023015"/>
    </source>
</evidence>
<evidence type="ECO:0000256" key="3">
    <source>
        <dbReference type="ARBA" id="ARBA00023163"/>
    </source>
</evidence>
<dbReference type="InterPro" id="IPR036390">
    <property type="entry name" value="WH_DNA-bd_sf"/>
</dbReference>
<keyword evidence="3" id="KW-0804">Transcription</keyword>
<dbReference type="InterPro" id="IPR036388">
    <property type="entry name" value="WH-like_DNA-bd_sf"/>
</dbReference>
<protein>
    <submittedName>
        <fullName evidence="5">GntR family transcriptional regulator</fullName>
    </submittedName>
</protein>
<sequence>MLVIEFVLDGRSQVATYMQLVLQVKQALRVGLVRPGDQLPRVRDVAQQLAINPNTVLKAYRELRLEGLTEGRPGGGTFLVGTLAGPSLGSQAELRDELVGWLGRARSAGLTREDITALIETTVRSTFDGTEGN</sequence>
<evidence type="ECO:0000313" key="6">
    <source>
        <dbReference type="Proteomes" id="UP000676325"/>
    </source>
</evidence>
<dbReference type="GO" id="GO:0003700">
    <property type="term" value="F:DNA-binding transcription factor activity"/>
    <property type="evidence" value="ECO:0007669"/>
    <property type="project" value="InterPro"/>
</dbReference>
<dbReference type="PROSITE" id="PS50949">
    <property type="entry name" value="HTH_GNTR"/>
    <property type="match status" value="1"/>
</dbReference>
<dbReference type="InterPro" id="IPR000524">
    <property type="entry name" value="Tscrpt_reg_HTH_GntR"/>
</dbReference>
<proteinExistence type="predicted"/>
<evidence type="ECO:0000313" key="5">
    <source>
        <dbReference type="EMBL" id="MBR7826460.1"/>
    </source>
</evidence>
<dbReference type="PANTHER" id="PTHR38445:SF7">
    <property type="entry name" value="GNTR-FAMILY TRANSCRIPTIONAL REGULATOR"/>
    <property type="match status" value="1"/>
</dbReference>
<comment type="caution">
    <text evidence="5">The sequence shown here is derived from an EMBL/GenBank/DDBJ whole genome shotgun (WGS) entry which is preliminary data.</text>
</comment>
<keyword evidence="2" id="KW-0238">DNA-binding</keyword>
<keyword evidence="1" id="KW-0805">Transcription regulation</keyword>
<dbReference type="Pfam" id="PF00392">
    <property type="entry name" value="GntR"/>
    <property type="match status" value="1"/>
</dbReference>